<dbReference type="AlphaFoldDB" id="A0A328YH27"/>
<reference evidence="4 5" key="1">
    <citation type="submission" date="2018-06" db="EMBL/GenBank/DDBJ databases">
        <title>Genomic Encyclopedia of Archaeal and Bacterial Type Strains, Phase II (KMG-II): from individual species to whole genera.</title>
        <authorList>
            <person name="Goeker M."/>
        </authorList>
    </citation>
    <scope>NUCLEOTIDE SEQUENCE [LARGE SCALE GENOMIC DNA]</scope>
    <source>
        <strain evidence="4 5">DSM 25663</strain>
    </source>
</reference>
<evidence type="ECO:0000256" key="2">
    <source>
        <dbReference type="ARBA" id="ARBA00022729"/>
    </source>
</evidence>
<protein>
    <submittedName>
        <fullName evidence="4">Polysaccharide deacetylase</fullName>
    </submittedName>
</protein>
<name>A0A328YH27_9FLAO</name>
<dbReference type="Proteomes" id="UP000248840">
    <property type="component" value="Unassembled WGS sequence"/>
</dbReference>
<dbReference type="PROSITE" id="PS51677">
    <property type="entry name" value="NODB"/>
    <property type="match status" value="1"/>
</dbReference>
<dbReference type="Pfam" id="PF01522">
    <property type="entry name" value="Polysacc_deac_1"/>
    <property type="match status" value="1"/>
</dbReference>
<keyword evidence="5" id="KW-1185">Reference proteome</keyword>
<dbReference type="GO" id="GO:0005975">
    <property type="term" value="P:carbohydrate metabolic process"/>
    <property type="evidence" value="ECO:0007669"/>
    <property type="project" value="InterPro"/>
</dbReference>
<dbReference type="InterPro" id="IPR002509">
    <property type="entry name" value="NODB_dom"/>
</dbReference>
<keyword evidence="2" id="KW-0732">Signal</keyword>
<evidence type="ECO:0000256" key="1">
    <source>
        <dbReference type="ARBA" id="ARBA00004613"/>
    </source>
</evidence>
<evidence type="ECO:0000259" key="3">
    <source>
        <dbReference type="PROSITE" id="PS51677"/>
    </source>
</evidence>
<dbReference type="GO" id="GO:0005576">
    <property type="term" value="C:extracellular region"/>
    <property type="evidence" value="ECO:0007669"/>
    <property type="project" value="UniProtKB-SubCell"/>
</dbReference>
<dbReference type="GO" id="GO:0016810">
    <property type="term" value="F:hydrolase activity, acting on carbon-nitrogen (but not peptide) bonds"/>
    <property type="evidence" value="ECO:0007669"/>
    <property type="project" value="InterPro"/>
</dbReference>
<sequence length="240" mass="28528">MSRLPILMYHNLCANETESIDLTVSASKFEEQLAYLKHKKFNSYFISEWDRMDLKHKRNVIITFDDVTENQLEYAVPLLKKYGFKATFFIPFGYVGKTDLWNAENTVPQKIMTVEQLKLLDASVVELAHHSFFHKKYSTQTEYEIQKDFDYSFAYIKQNDLRVYPALAYPYGNYPKKGKEKEEFFKILERNNIKMAFRIGNRVNKVPLKNKFEVQRIDIKGQDNLFLFKLKLRLGKLKLF</sequence>
<dbReference type="PANTHER" id="PTHR34216:SF3">
    <property type="entry name" value="POLY-BETA-1,6-N-ACETYL-D-GLUCOSAMINE N-DEACETYLASE"/>
    <property type="match status" value="1"/>
</dbReference>
<organism evidence="4 5">
    <name type="scientific">Flavobacterium aciduliphilum</name>
    <dbReference type="NCBI Taxonomy" id="1101402"/>
    <lineage>
        <taxon>Bacteria</taxon>
        <taxon>Pseudomonadati</taxon>
        <taxon>Bacteroidota</taxon>
        <taxon>Flavobacteriia</taxon>
        <taxon>Flavobacteriales</taxon>
        <taxon>Flavobacteriaceae</taxon>
        <taxon>Flavobacterium</taxon>
    </lineage>
</organism>
<dbReference type="EMBL" id="QLSZ01000014">
    <property type="protein sequence ID" value="RAR69987.1"/>
    <property type="molecule type" value="Genomic_DNA"/>
</dbReference>
<gene>
    <name evidence="4" type="ORF">CLV55_11430</name>
</gene>
<dbReference type="InterPro" id="IPR051398">
    <property type="entry name" value="Polysacch_Deacetylase"/>
</dbReference>
<evidence type="ECO:0000313" key="5">
    <source>
        <dbReference type="Proteomes" id="UP000248840"/>
    </source>
</evidence>
<accession>A0A328YH27</accession>
<dbReference type="CDD" id="cd10918">
    <property type="entry name" value="CE4_NodB_like_5s_6s"/>
    <property type="match status" value="1"/>
</dbReference>
<dbReference type="SUPFAM" id="SSF88713">
    <property type="entry name" value="Glycoside hydrolase/deacetylase"/>
    <property type="match status" value="1"/>
</dbReference>
<dbReference type="Gene3D" id="3.20.20.370">
    <property type="entry name" value="Glycoside hydrolase/deacetylase"/>
    <property type="match status" value="1"/>
</dbReference>
<comment type="caution">
    <text evidence="4">The sequence shown here is derived from an EMBL/GenBank/DDBJ whole genome shotgun (WGS) entry which is preliminary data.</text>
</comment>
<evidence type="ECO:0000313" key="4">
    <source>
        <dbReference type="EMBL" id="RAR69987.1"/>
    </source>
</evidence>
<dbReference type="PANTHER" id="PTHR34216">
    <property type="match status" value="1"/>
</dbReference>
<dbReference type="InterPro" id="IPR011330">
    <property type="entry name" value="Glyco_hydro/deAcase_b/a-brl"/>
</dbReference>
<feature type="domain" description="NodB homology" evidence="3">
    <location>
        <begin position="58"/>
        <end position="240"/>
    </location>
</feature>
<proteinExistence type="predicted"/>
<comment type="subcellular location">
    <subcellularLocation>
        <location evidence="1">Secreted</location>
    </subcellularLocation>
</comment>